<dbReference type="InterPro" id="IPR052918">
    <property type="entry name" value="Motility_Chemotaxis_Reg"/>
</dbReference>
<evidence type="ECO:0000313" key="2">
    <source>
        <dbReference type="Proteomes" id="UP000441336"/>
    </source>
</evidence>
<dbReference type="SUPFAM" id="SSF101898">
    <property type="entry name" value="NHL repeat"/>
    <property type="match status" value="1"/>
</dbReference>
<keyword evidence="2" id="KW-1185">Reference proteome</keyword>
<dbReference type="EMBL" id="WQKZ01000007">
    <property type="protein sequence ID" value="MVN78863.1"/>
    <property type="molecule type" value="Genomic_DNA"/>
</dbReference>
<reference evidence="1 2" key="1">
    <citation type="submission" date="2019-12" db="EMBL/GenBank/DDBJ databases">
        <title>Hymenobacter sp. HMF4947 Genome sequencing and assembly.</title>
        <authorList>
            <person name="Kang H."/>
            <person name="Cha I."/>
            <person name="Kim H."/>
            <person name="Joh K."/>
        </authorList>
    </citation>
    <scope>NUCLEOTIDE SEQUENCE [LARGE SCALE GENOMIC DNA]</scope>
    <source>
        <strain evidence="1 2">HMF4947</strain>
    </source>
</reference>
<dbReference type="PANTHER" id="PTHR35580">
    <property type="entry name" value="CELL SURFACE GLYCOPROTEIN (S-LAYER PROTEIN)-LIKE PROTEIN"/>
    <property type="match status" value="1"/>
</dbReference>
<sequence length="303" mass="32537">MPIQPDQEMRVAVDTQGNVYTANRFWGTTQRGAARFTAYGSFDALLVKYTPQGEVQWARQGGGVGNDYAADLALDATGNVFLVGGFTTDARFGAITLAAWAEPRAENYNLYVLKYDAQGTPLWGQALVSHQLHTYYFANAAGVDASGNAYVLGGFLPSLTIGAIPFSLPSASSGHVFLAKYDPQGTMQWAQMSGSAPPNTILVSGGQDLAVAADGTTTLTGMYTQQMNFGALHLGTPGAINQLYVARYSPQGSVVWAGGRRQCLPHVFRECQWGVRRGDDGGRDDLHNRELWGPSRLWALCAG</sequence>
<name>A0A7K1TKH0_9BACT</name>
<dbReference type="AlphaFoldDB" id="A0A7K1TKH0"/>
<dbReference type="PANTHER" id="PTHR35580:SF1">
    <property type="entry name" value="PHYTASE-LIKE DOMAIN-CONTAINING PROTEIN"/>
    <property type="match status" value="1"/>
</dbReference>
<protein>
    <recommendedName>
        <fullName evidence="3">SBBP repeat-containing protein</fullName>
    </recommendedName>
</protein>
<gene>
    <name evidence="1" type="ORF">GO988_21235</name>
</gene>
<dbReference type="Proteomes" id="UP000441336">
    <property type="component" value="Unassembled WGS sequence"/>
</dbReference>
<accession>A0A7K1TKH0</accession>
<proteinExistence type="predicted"/>
<comment type="caution">
    <text evidence="1">The sequence shown here is derived from an EMBL/GenBank/DDBJ whole genome shotgun (WGS) entry which is preliminary data.</text>
</comment>
<organism evidence="1 2">
    <name type="scientific">Hymenobacter ginkgonis</name>
    <dbReference type="NCBI Taxonomy" id="2682976"/>
    <lineage>
        <taxon>Bacteria</taxon>
        <taxon>Pseudomonadati</taxon>
        <taxon>Bacteroidota</taxon>
        <taxon>Cytophagia</taxon>
        <taxon>Cytophagales</taxon>
        <taxon>Hymenobacteraceae</taxon>
        <taxon>Hymenobacter</taxon>
    </lineage>
</organism>
<evidence type="ECO:0008006" key="3">
    <source>
        <dbReference type="Google" id="ProtNLM"/>
    </source>
</evidence>
<dbReference type="RefSeq" id="WP_157569396.1">
    <property type="nucleotide sequence ID" value="NZ_WQKZ01000007.1"/>
</dbReference>
<evidence type="ECO:0000313" key="1">
    <source>
        <dbReference type="EMBL" id="MVN78863.1"/>
    </source>
</evidence>